<dbReference type="SUPFAM" id="SSF48576">
    <property type="entry name" value="Terpenoid synthases"/>
    <property type="match status" value="1"/>
</dbReference>
<gene>
    <name evidence="4" type="primary">ispB</name>
</gene>
<reference evidence="4" key="1">
    <citation type="journal article" date="2014" name="Genome Biol. Evol.">
        <title>Pangenome evidence for extensive interdomain horizontal transfer affecting lineage core and shell genes in uncultured planktonic thaumarchaeota and euryarchaeota.</title>
        <authorList>
            <person name="Deschamps P."/>
            <person name="Zivanovic Y."/>
            <person name="Moreira D."/>
            <person name="Rodriguez-Valera F."/>
            <person name="Lopez-Garcia P."/>
        </authorList>
    </citation>
    <scope>NUCLEOTIDE SEQUENCE</scope>
</reference>
<comment type="similarity">
    <text evidence="3">Belongs to the FPP/GGPP synthase family.</text>
</comment>
<dbReference type="InterPro" id="IPR000092">
    <property type="entry name" value="Polyprenyl_synt"/>
</dbReference>
<dbReference type="InterPro" id="IPR033749">
    <property type="entry name" value="Polyprenyl_synt_CS"/>
</dbReference>
<dbReference type="SFLD" id="SFLDS00005">
    <property type="entry name" value="Isoprenoid_Synthase_Type_I"/>
    <property type="match status" value="1"/>
</dbReference>
<proteinExistence type="inferred from homology"/>
<dbReference type="GO" id="GO:0106350">
    <property type="term" value="F:all-trans-octaprenyl-diphosphate synthase activity"/>
    <property type="evidence" value="ECO:0007669"/>
    <property type="project" value="UniProtKB-EC"/>
</dbReference>
<dbReference type="Gene3D" id="1.10.600.10">
    <property type="entry name" value="Farnesyl Diphosphate Synthase"/>
    <property type="match status" value="1"/>
</dbReference>
<dbReference type="PANTHER" id="PTHR12001:SF86">
    <property type="entry name" value="GERANYLGERANYL DIPHOSPHATE SYNTHASE"/>
    <property type="match status" value="1"/>
</dbReference>
<protein>
    <submittedName>
        <fullName evidence="4">Octaprenyl-diphosphate synthase (IspB)</fullName>
        <ecNumber evidence="4">2.5.1.90</ecNumber>
    </submittedName>
</protein>
<dbReference type="Pfam" id="PF00348">
    <property type="entry name" value="polyprenyl_synt"/>
    <property type="match status" value="1"/>
</dbReference>
<dbReference type="PANTHER" id="PTHR12001">
    <property type="entry name" value="GERANYLGERANYL PYROPHOSPHATE SYNTHASE"/>
    <property type="match status" value="1"/>
</dbReference>
<dbReference type="AlphaFoldDB" id="A0A075GWK7"/>
<organism evidence="4">
    <name type="scientific">uncultured marine group II/III euryarchaeote KM3_27_E07</name>
    <dbReference type="NCBI Taxonomy" id="1456430"/>
    <lineage>
        <taxon>Archaea</taxon>
        <taxon>Methanobacteriati</taxon>
        <taxon>Methanobacteriota</taxon>
        <taxon>environmental samples</taxon>
    </lineage>
</organism>
<dbReference type="EC" id="2.5.1.90" evidence="4"/>
<keyword evidence="3 4" id="KW-0808">Transferase</keyword>
<evidence type="ECO:0000313" key="4">
    <source>
        <dbReference type="EMBL" id="AIF08231.1"/>
    </source>
</evidence>
<evidence type="ECO:0000256" key="3">
    <source>
        <dbReference type="RuleBase" id="RU004466"/>
    </source>
</evidence>
<evidence type="ECO:0000256" key="2">
    <source>
        <dbReference type="ARBA" id="ARBA00022842"/>
    </source>
</evidence>
<dbReference type="EMBL" id="KF900825">
    <property type="protein sequence ID" value="AIF08231.1"/>
    <property type="molecule type" value="Genomic_DNA"/>
</dbReference>
<sequence>MVSMRSDNEKLANRQDIIEEALEDFVQERMTGSEAPPMALARHVLLAGGKRFRPVLALLAFEASGGEDQSEVMDLALASEIVHTATLVHDDIYDQSKTRRGKPTLHSSHGIPPAIIAGDYMFVLGFGLGGRYDAQIVERMARTCAGLATGELLQLEHIGDLATTPEDYYAIIDGKTAAPFATACSCAAIVANAPNSVVESLETFGMEVGRAFQLVDDMLDLTGETSMGKPRGTDVHDGKMTLPIIHALTMLHGVEREQLADVLQNFSDNRWGELTFLLEEAGSFDYVTQLIENHVDRALEAISPLPQSTARNLLAVVARRSQSRRT</sequence>
<keyword evidence="1" id="KW-0479">Metal-binding</keyword>
<dbReference type="GO" id="GO:0008299">
    <property type="term" value="P:isoprenoid biosynthetic process"/>
    <property type="evidence" value="ECO:0007669"/>
    <property type="project" value="InterPro"/>
</dbReference>
<dbReference type="PROSITE" id="PS00723">
    <property type="entry name" value="POLYPRENYL_SYNTHASE_1"/>
    <property type="match status" value="1"/>
</dbReference>
<name>A0A075GWK7_9EURY</name>
<dbReference type="GO" id="GO:0046872">
    <property type="term" value="F:metal ion binding"/>
    <property type="evidence" value="ECO:0007669"/>
    <property type="project" value="UniProtKB-KW"/>
</dbReference>
<keyword evidence="2" id="KW-0460">Magnesium</keyword>
<accession>A0A075GWK7</accession>
<dbReference type="InterPro" id="IPR008949">
    <property type="entry name" value="Isoprenoid_synthase_dom_sf"/>
</dbReference>
<dbReference type="PROSITE" id="PS00444">
    <property type="entry name" value="POLYPRENYL_SYNTHASE_2"/>
    <property type="match status" value="1"/>
</dbReference>
<evidence type="ECO:0000256" key="1">
    <source>
        <dbReference type="ARBA" id="ARBA00022723"/>
    </source>
</evidence>
<dbReference type="CDD" id="cd00685">
    <property type="entry name" value="Trans_IPPS_HT"/>
    <property type="match status" value="1"/>
</dbReference>